<reference evidence="3" key="1">
    <citation type="journal article" date="2011" name="Nat. Genet.">
        <title>The Arabidopsis lyrata genome sequence and the basis of rapid genome size change.</title>
        <authorList>
            <person name="Hu T.T."/>
            <person name="Pattyn P."/>
            <person name="Bakker E.G."/>
            <person name="Cao J."/>
            <person name="Cheng J.-F."/>
            <person name="Clark R.M."/>
            <person name="Fahlgren N."/>
            <person name="Fawcett J.A."/>
            <person name="Grimwood J."/>
            <person name="Gundlach H."/>
            <person name="Haberer G."/>
            <person name="Hollister J.D."/>
            <person name="Ossowski S."/>
            <person name="Ottilar R.P."/>
            <person name="Salamov A.A."/>
            <person name="Schneeberger K."/>
            <person name="Spannagl M."/>
            <person name="Wang X."/>
            <person name="Yang L."/>
            <person name="Nasrallah M.E."/>
            <person name="Bergelson J."/>
            <person name="Carrington J.C."/>
            <person name="Gaut B.S."/>
            <person name="Schmutz J."/>
            <person name="Mayer K.F.X."/>
            <person name="Van de Peer Y."/>
            <person name="Grigoriev I.V."/>
            <person name="Nordborg M."/>
            <person name="Weigel D."/>
            <person name="Guo Y.-L."/>
        </authorList>
    </citation>
    <scope>NUCLEOTIDE SEQUENCE [LARGE SCALE GENOMIC DNA]</scope>
    <source>
        <strain evidence="3">cv. MN47</strain>
    </source>
</reference>
<name>D7LFA2_ARALL</name>
<evidence type="ECO:0000256" key="1">
    <source>
        <dbReference type="SAM" id="SignalP"/>
    </source>
</evidence>
<evidence type="ECO:0000313" key="2">
    <source>
        <dbReference type="EMBL" id="EFH56752.1"/>
    </source>
</evidence>
<dbReference type="AlphaFoldDB" id="D7LFA2"/>
<evidence type="ECO:0000313" key="3">
    <source>
        <dbReference type="Proteomes" id="UP000008694"/>
    </source>
</evidence>
<protein>
    <submittedName>
        <fullName evidence="2">Predicted protein</fullName>
    </submittedName>
</protein>
<feature type="non-terminal residue" evidence="2">
    <location>
        <position position="1"/>
    </location>
</feature>
<dbReference type="Proteomes" id="UP000008694">
    <property type="component" value="Unassembled WGS sequence"/>
</dbReference>
<feature type="signal peptide" evidence="1">
    <location>
        <begin position="1"/>
        <end position="30"/>
    </location>
</feature>
<accession>D7LFA2</accession>
<sequence length="76" mass="8740">GLLYSSNTFLLVAFRTICVSIISLTYEAYADISDYNFDGFVFTRCHWHLLIRFSCDGSVIAWIENLEAFVMVFSLI</sequence>
<dbReference type="HOGENOM" id="CLU_2661718_0_0_1"/>
<organism evidence="3">
    <name type="scientific">Arabidopsis lyrata subsp. lyrata</name>
    <name type="common">Lyre-leaved rock-cress</name>
    <dbReference type="NCBI Taxonomy" id="81972"/>
    <lineage>
        <taxon>Eukaryota</taxon>
        <taxon>Viridiplantae</taxon>
        <taxon>Streptophyta</taxon>
        <taxon>Embryophyta</taxon>
        <taxon>Tracheophyta</taxon>
        <taxon>Spermatophyta</taxon>
        <taxon>Magnoliopsida</taxon>
        <taxon>eudicotyledons</taxon>
        <taxon>Gunneridae</taxon>
        <taxon>Pentapetalae</taxon>
        <taxon>rosids</taxon>
        <taxon>malvids</taxon>
        <taxon>Brassicales</taxon>
        <taxon>Brassicaceae</taxon>
        <taxon>Camelineae</taxon>
        <taxon>Arabidopsis</taxon>
    </lineage>
</organism>
<keyword evidence="1" id="KW-0732">Signal</keyword>
<feature type="chain" id="PRO_5003102406" evidence="1">
    <location>
        <begin position="31"/>
        <end position="76"/>
    </location>
</feature>
<keyword evidence="3" id="KW-1185">Reference proteome</keyword>
<dbReference type="Gramene" id="Al_scaffold_0004_297">
    <property type="protein sequence ID" value="Al_scaffold_0004_297"/>
    <property type="gene ID" value="Al_scaffold_0004_297"/>
</dbReference>
<proteinExistence type="predicted"/>
<dbReference type="EMBL" id="GL348716">
    <property type="protein sequence ID" value="EFH56752.1"/>
    <property type="molecule type" value="Genomic_DNA"/>
</dbReference>
<gene>
    <name evidence="2" type="ORF">ARALYDRAFT_667578</name>
</gene>